<dbReference type="SUPFAM" id="SSF52047">
    <property type="entry name" value="RNI-like"/>
    <property type="match status" value="1"/>
</dbReference>
<feature type="domain" description="F-box" evidence="1">
    <location>
        <begin position="2"/>
        <end position="37"/>
    </location>
</feature>
<dbReference type="InterPro" id="IPR036047">
    <property type="entry name" value="F-box-like_dom_sf"/>
</dbReference>
<organism evidence="2 3">
    <name type="scientific">Quercus lobata</name>
    <name type="common">Valley oak</name>
    <dbReference type="NCBI Taxonomy" id="97700"/>
    <lineage>
        <taxon>Eukaryota</taxon>
        <taxon>Viridiplantae</taxon>
        <taxon>Streptophyta</taxon>
        <taxon>Embryophyta</taxon>
        <taxon>Tracheophyta</taxon>
        <taxon>Spermatophyta</taxon>
        <taxon>Magnoliopsida</taxon>
        <taxon>eudicotyledons</taxon>
        <taxon>Gunneridae</taxon>
        <taxon>Pentapetalae</taxon>
        <taxon>rosids</taxon>
        <taxon>fabids</taxon>
        <taxon>Fagales</taxon>
        <taxon>Fagaceae</taxon>
        <taxon>Quercus</taxon>
    </lineage>
</organism>
<dbReference type="Proteomes" id="UP000594261">
    <property type="component" value="Chromosome 2"/>
</dbReference>
<dbReference type="PANTHER" id="PTHR31215">
    <property type="entry name" value="OS05G0510400 PROTEIN-RELATED"/>
    <property type="match status" value="1"/>
</dbReference>
<dbReference type="Pfam" id="PF12937">
    <property type="entry name" value="F-box-like"/>
    <property type="match status" value="1"/>
</dbReference>
<dbReference type="KEGG" id="qlo:115976170"/>
<protein>
    <recommendedName>
        <fullName evidence="1">F-box domain-containing protein</fullName>
    </recommendedName>
</protein>
<dbReference type="RefSeq" id="XP_030953170.1">
    <property type="nucleotide sequence ID" value="XM_031097310.1"/>
</dbReference>
<name>A0A7N2KXE8_QUELO</name>
<dbReference type="RefSeq" id="XP_030953171.1">
    <property type="nucleotide sequence ID" value="XM_031097311.1"/>
</dbReference>
<dbReference type="Gramene" id="QL02p063459:mrna">
    <property type="protein sequence ID" value="QL02p063459:mrna"/>
    <property type="gene ID" value="QL02p063459"/>
</dbReference>
<dbReference type="SUPFAM" id="SSF81383">
    <property type="entry name" value="F-box domain"/>
    <property type="match status" value="1"/>
</dbReference>
<gene>
    <name evidence="2" type="primary">LOC115976170</name>
</gene>
<dbReference type="Gene3D" id="3.80.10.10">
    <property type="entry name" value="Ribonuclease Inhibitor"/>
    <property type="match status" value="1"/>
</dbReference>
<dbReference type="EnsemblPlants" id="QL02p063459:mrna">
    <property type="protein sequence ID" value="QL02p063459:mrna"/>
    <property type="gene ID" value="QL02p063459"/>
</dbReference>
<dbReference type="GeneID" id="115976170"/>
<keyword evidence="3" id="KW-1185">Reference proteome</keyword>
<dbReference type="InterPro" id="IPR001810">
    <property type="entry name" value="F-box_dom"/>
</dbReference>
<evidence type="ECO:0000313" key="3">
    <source>
        <dbReference type="Proteomes" id="UP000594261"/>
    </source>
</evidence>
<evidence type="ECO:0000313" key="2">
    <source>
        <dbReference type="EnsemblPlants" id="QL02p063459:mrna"/>
    </source>
</evidence>
<dbReference type="InParanoid" id="A0A7N2KXE8"/>
<sequence length="443" mass="50254">MEELPPPLIIEILNRLGDSSELARCRLVSRTLNSLSREVSKIHLLFTLSRYLKSRAPGTEPSVTPFKTIISNLVLHRRALRSVSIGVEKSLGNISDVDVEGESDDLYLTDVGFVNQWLPNIGGGLKSLSISDFWIQSCWRKSEILSLISSYCHSLLELQVKNAWLSVDGLKPMPMLTSLTLEYIRLDDEDLHNVNHCFPYLKVLNLIGVGGLKEPKIHLLHLYTCLWTVSNAPLSLTILAPKLVKLKLKCIKPQSLVLETPLLSNFHLALEEANEFKVKEFPHLKNLKLESVNLCSLISMFPSGRTVKKLRVDSMKLKMTGFNFDMLFDVFPNLSYLHMGSGAWKEIENYFHSRGMEGRRGMKGLKEIVGYLVEFDYLTFSFIFSILDNCTNLSDMALVIHKRVDNPTASSLISKCRAACPRVRWKRGMWIEGTEDLWVSEPL</sequence>
<reference evidence="2" key="2">
    <citation type="submission" date="2021-01" db="UniProtKB">
        <authorList>
            <consortium name="EnsemblPlants"/>
        </authorList>
    </citation>
    <scope>IDENTIFICATION</scope>
</reference>
<proteinExistence type="predicted"/>
<accession>A0A7N2KXE8</accession>
<evidence type="ECO:0000259" key="1">
    <source>
        <dbReference type="Pfam" id="PF12937"/>
    </source>
</evidence>
<dbReference type="CDD" id="cd09917">
    <property type="entry name" value="F-box_SF"/>
    <property type="match status" value="1"/>
</dbReference>
<dbReference type="InterPro" id="IPR032675">
    <property type="entry name" value="LRR_dom_sf"/>
</dbReference>
<reference evidence="3" key="1">
    <citation type="journal article" date="2016" name="G3 (Bethesda)">
        <title>First Draft Assembly and Annotation of the Genome of a California Endemic Oak Quercus lobata Nee (Fagaceae).</title>
        <authorList>
            <person name="Sork V.L."/>
            <person name="Fitz-Gibbon S.T."/>
            <person name="Puiu D."/>
            <person name="Crepeau M."/>
            <person name="Gugger P.F."/>
            <person name="Sherman R."/>
            <person name="Stevens K."/>
            <person name="Langley C.H."/>
            <person name="Pellegrini M."/>
            <person name="Salzberg S.L."/>
        </authorList>
    </citation>
    <scope>NUCLEOTIDE SEQUENCE [LARGE SCALE GENOMIC DNA]</scope>
    <source>
        <strain evidence="3">cv. SW786</strain>
    </source>
</reference>
<dbReference type="FunCoup" id="A0A7N2KXE8">
    <property type="interactions" value="1065"/>
</dbReference>
<dbReference type="InterPro" id="IPR044809">
    <property type="entry name" value="AUF1-like"/>
</dbReference>
<dbReference type="OMA" id="CQWTVSN"/>
<dbReference type="OrthoDB" id="2242903at2759"/>
<dbReference type="AlphaFoldDB" id="A0A7N2KXE8"/>